<feature type="transmembrane region" description="Helical" evidence="1">
    <location>
        <begin position="12"/>
        <end position="28"/>
    </location>
</feature>
<evidence type="ECO:0000313" key="3">
    <source>
        <dbReference type="Proteomes" id="UP000236738"/>
    </source>
</evidence>
<dbReference type="AlphaFoldDB" id="A0A1H5S634"/>
<name>A0A1H5S634_9FLAO</name>
<keyword evidence="3" id="KW-1185">Reference proteome</keyword>
<evidence type="ECO:0000256" key="1">
    <source>
        <dbReference type="SAM" id="Phobius"/>
    </source>
</evidence>
<dbReference type="Proteomes" id="UP000236738">
    <property type="component" value="Unassembled WGS sequence"/>
</dbReference>
<reference evidence="3" key="1">
    <citation type="submission" date="2016-10" db="EMBL/GenBank/DDBJ databases">
        <authorList>
            <person name="Varghese N."/>
            <person name="Submissions S."/>
        </authorList>
    </citation>
    <scope>NUCLEOTIDE SEQUENCE [LARGE SCALE GENOMIC DNA]</scope>
    <source>
        <strain evidence="3">DSM 21580</strain>
    </source>
</reference>
<gene>
    <name evidence="2" type="ORF">SAMN05421847_0055</name>
</gene>
<accession>A0A1H5S634</accession>
<dbReference type="EMBL" id="FNUS01000001">
    <property type="protein sequence ID" value="SEF46039.1"/>
    <property type="molecule type" value="Genomic_DNA"/>
</dbReference>
<feature type="transmembrane region" description="Helical" evidence="1">
    <location>
        <begin position="34"/>
        <end position="53"/>
    </location>
</feature>
<keyword evidence="1" id="KW-0812">Transmembrane</keyword>
<organism evidence="2 3">
    <name type="scientific">Halpernia humi</name>
    <dbReference type="NCBI Taxonomy" id="493375"/>
    <lineage>
        <taxon>Bacteria</taxon>
        <taxon>Pseudomonadati</taxon>
        <taxon>Bacteroidota</taxon>
        <taxon>Flavobacteriia</taxon>
        <taxon>Flavobacteriales</taxon>
        <taxon>Weeksellaceae</taxon>
        <taxon>Chryseobacterium group</taxon>
        <taxon>Halpernia</taxon>
    </lineage>
</organism>
<sequence>MMKNKKLSSLKGIILMISFSIFSVYRSLNSGNNWKTIAGFSALFIFTSMYIVLYKRIKKQEIN</sequence>
<evidence type="ECO:0000313" key="2">
    <source>
        <dbReference type="EMBL" id="SEF46039.1"/>
    </source>
</evidence>
<proteinExistence type="predicted"/>
<keyword evidence="1" id="KW-1133">Transmembrane helix</keyword>
<protein>
    <submittedName>
        <fullName evidence="2">Uncharacterized protein</fullName>
    </submittedName>
</protein>
<keyword evidence="1" id="KW-0472">Membrane</keyword>